<feature type="compositionally biased region" description="Acidic residues" evidence="1">
    <location>
        <begin position="199"/>
        <end position="215"/>
    </location>
</feature>
<proteinExistence type="predicted"/>
<keyword evidence="3" id="KW-1185">Reference proteome</keyword>
<protein>
    <submittedName>
        <fullName evidence="2">Uncharacterized protein</fullName>
    </submittedName>
</protein>
<feature type="compositionally biased region" description="Low complexity" evidence="1">
    <location>
        <begin position="261"/>
        <end position="286"/>
    </location>
</feature>
<sequence length="530" mass="52599">MLQPPPQAGAATISQAVPPQVLLAQQAAAAGPRQKGESKPKPQAAGTAAAKKAQLPGVLPRKPPVASRVAPAPVYSAPRTMFEPQEEEEARGPKELPPGMTLDMFMTKAQKKNLRKKASKAKGAEAGSEAGTAATEDSFGDVQSEVAAAGGGGDGGSNGGGGASGSAVHVDPASLLGGNAFVRDVSSYNRLLGLYCGDSTDDEEDGEEEEEEEDQGAALEGSDAVSVDSSSAARYSSYTPRANSFGALTAHADPRGGGGSSAAAAAAVASAGRASVSPPATPGSTYAASYAASSASGAAAGAAAGEEDFSRQMRAAMQDSESEAQARLARELQEERAALQAFERRTAAHIPMPVPVPTPAPVPVPARAPQAPTPLAAAPAPPLSPHEAVERLVARMFEAPAFAGVALRFLDSSEQARLGAAAAAAYPDLVSAIDSGDAAGFLAIVEHGGAPAFALAPPTPAVGAPAPAAPAHVQYVAPHYVGVPAAPMLAYAPATAAYGGAAAQVAGGDGDGDGDGDDLDDLLALCGIEA</sequence>
<dbReference type="STRING" id="145388.A0A0D2KY14"/>
<organism evidence="2 3">
    <name type="scientific">Monoraphidium neglectum</name>
    <dbReference type="NCBI Taxonomy" id="145388"/>
    <lineage>
        <taxon>Eukaryota</taxon>
        <taxon>Viridiplantae</taxon>
        <taxon>Chlorophyta</taxon>
        <taxon>core chlorophytes</taxon>
        <taxon>Chlorophyceae</taxon>
        <taxon>CS clade</taxon>
        <taxon>Sphaeropleales</taxon>
        <taxon>Selenastraceae</taxon>
        <taxon>Monoraphidium</taxon>
    </lineage>
</organism>
<accession>A0A0D2KY14</accession>
<dbReference type="RefSeq" id="XP_013899143.1">
    <property type="nucleotide sequence ID" value="XM_014043689.1"/>
</dbReference>
<evidence type="ECO:0000313" key="3">
    <source>
        <dbReference type="Proteomes" id="UP000054498"/>
    </source>
</evidence>
<feature type="compositionally biased region" description="Basic residues" evidence="1">
    <location>
        <begin position="109"/>
        <end position="120"/>
    </location>
</feature>
<dbReference type="Proteomes" id="UP000054498">
    <property type="component" value="Unassembled WGS sequence"/>
</dbReference>
<feature type="compositionally biased region" description="Low complexity" evidence="1">
    <location>
        <begin position="124"/>
        <end position="136"/>
    </location>
</feature>
<dbReference type="GeneID" id="25740716"/>
<dbReference type="EMBL" id="KK101645">
    <property type="protein sequence ID" value="KIZ00124.1"/>
    <property type="molecule type" value="Genomic_DNA"/>
</dbReference>
<feature type="compositionally biased region" description="Gly residues" evidence="1">
    <location>
        <begin position="149"/>
        <end position="164"/>
    </location>
</feature>
<name>A0A0D2KY14_9CHLO</name>
<gene>
    <name evidence="2" type="ORF">MNEG_7840</name>
</gene>
<feature type="region of interest" description="Disordered" evidence="1">
    <location>
        <begin position="193"/>
        <end position="233"/>
    </location>
</feature>
<dbReference type="AlphaFoldDB" id="A0A0D2KY14"/>
<feature type="region of interest" description="Disordered" evidence="1">
    <location>
        <begin position="24"/>
        <end position="171"/>
    </location>
</feature>
<feature type="compositionally biased region" description="Low complexity" evidence="1">
    <location>
        <begin position="41"/>
        <end position="54"/>
    </location>
</feature>
<feature type="compositionally biased region" description="Low complexity" evidence="1">
    <location>
        <begin position="222"/>
        <end position="233"/>
    </location>
</feature>
<evidence type="ECO:0000313" key="2">
    <source>
        <dbReference type="EMBL" id="KIZ00124.1"/>
    </source>
</evidence>
<evidence type="ECO:0000256" key="1">
    <source>
        <dbReference type="SAM" id="MobiDB-lite"/>
    </source>
</evidence>
<feature type="compositionally biased region" description="Low complexity" evidence="1">
    <location>
        <begin position="64"/>
        <end position="79"/>
    </location>
</feature>
<feature type="region of interest" description="Disordered" evidence="1">
    <location>
        <begin position="247"/>
        <end position="286"/>
    </location>
</feature>
<reference evidence="2 3" key="1">
    <citation type="journal article" date="2013" name="BMC Genomics">
        <title>Reconstruction of the lipid metabolism for the microalga Monoraphidium neglectum from its genome sequence reveals characteristics suitable for biofuel production.</title>
        <authorList>
            <person name="Bogen C."/>
            <person name="Al-Dilaimi A."/>
            <person name="Albersmeier A."/>
            <person name="Wichmann J."/>
            <person name="Grundmann M."/>
            <person name="Rupp O."/>
            <person name="Lauersen K.J."/>
            <person name="Blifernez-Klassen O."/>
            <person name="Kalinowski J."/>
            <person name="Goesmann A."/>
            <person name="Mussgnug J.H."/>
            <person name="Kruse O."/>
        </authorList>
    </citation>
    <scope>NUCLEOTIDE SEQUENCE [LARGE SCALE GENOMIC DNA]</scope>
    <source>
        <strain evidence="2 3">SAG 48.87</strain>
    </source>
</reference>
<dbReference type="KEGG" id="mng:MNEG_7840"/>